<evidence type="ECO:0000313" key="2">
    <source>
        <dbReference type="EMBL" id="OGG13547.1"/>
    </source>
</evidence>
<organism evidence="2 3">
    <name type="scientific">Candidatus Gottesmanbacteria bacterium RIFCSPHIGHO2_01_FULL_39_10</name>
    <dbReference type="NCBI Taxonomy" id="1798375"/>
    <lineage>
        <taxon>Bacteria</taxon>
        <taxon>Candidatus Gottesmaniibacteriota</taxon>
    </lineage>
</organism>
<feature type="transmembrane region" description="Helical" evidence="1">
    <location>
        <begin position="6"/>
        <end position="28"/>
    </location>
</feature>
<accession>A0A1F5ZN94</accession>
<proteinExistence type="predicted"/>
<protein>
    <submittedName>
        <fullName evidence="2">Uncharacterized protein</fullName>
    </submittedName>
</protein>
<reference evidence="2 3" key="1">
    <citation type="journal article" date="2016" name="Nat. Commun.">
        <title>Thousands of microbial genomes shed light on interconnected biogeochemical processes in an aquifer system.</title>
        <authorList>
            <person name="Anantharaman K."/>
            <person name="Brown C.T."/>
            <person name="Hug L.A."/>
            <person name="Sharon I."/>
            <person name="Castelle C.J."/>
            <person name="Probst A.J."/>
            <person name="Thomas B.C."/>
            <person name="Singh A."/>
            <person name="Wilkins M.J."/>
            <person name="Karaoz U."/>
            <person name="Brodie E.L."/>
            <person name="Williams K.H."/>
            <person name="Hubbard S.S."/>
            <person name="Banfield J.F."/>
        </authorList>
    </citation>
    <scope>NUCLEOTIDE SEQUENCE [LARGE SCALE GENOMIC DNA]</scope>
</reference>
<dbReference type="EMBL" id="MFJE01000047">
    <property type="protein sequence ID" value="OGG13547.1"/>
    <property type="molecule type" value="Genomic_DNA"/>
</dbReference>
<evidence type="ECO:0000313" key="3">
    <source>
        <dbReference type="Proteomes" id="UP000177383"/>
    </source>
</evidence>
<gene>
    <name evidence="2" type="ORF">A2773_05960</name>
</gene>
<dbReference type="STRING" id="1798375.A2773_05960"/>
<keyword evidence="1" id="KW-1133">Transmembrane helix</keyword>
<keyword evidence="1" id="KW-0812">Transmembrane</keyword>
<dbReference type="Proteomes" id="UP000177383">
    <property type="component" value="Unassembled WGS sequence"/>
</dbReference>
<comment type="caution">
    <text evidence="2">The sequence shown here is derived from an EMBL/GenBank/DDBJ whole genome shotgun (WGS) entry which is preliminary data.</text>
</comment>
<name>A0A1F5ZN94_9BACT</name>
<dbReference type="AlphaFoldDB" id="A0A1F5ZN94"/>
<sequence>MREKGFALLWVLIVGVLVISAVVGIAYFKVQTKSLPRSQQSQQILIPKQETVPFTKIDETVDWKTYSNSELSFSLKHPSHYKVTEGKKEKGIQLIDFTSENFKFNIDSETGEIEIEEGQSISVIVESLSMPKTLADLVEEERKTAPQLSTSSTTLGGVEAVRITYNNPTPLATSDTLIAINGNKAYAIWVNTAKKNADLMNTYKTILSTFKFLD</sequence>
<evidence type="ECO:0000256" key="1">
    <source>
        <dbReference type="SAM" id="Phobius"/>
    </source>
</evidence>
<keyword evidence="1" id="KW-0472">Membrane</keyword>